<dbReference type="Pfam" id="PF00145">
    <property type="entry name" value="DNA_methylase"/>
    <property type="match status" value="1"/>
</dbReference>
<dbReference type="OrthoDB" id="9813719at2"/>
<evidence type="ECO:0000256" key="3">
    <source>
        <dbReference type="ARBA" id="ARBA00022679"/>
    </source>
</evidence>
<dbReference type="Proteomes" id="UP000004594">
    <property type="component" value="Unassembled WGS sequence"/>
</dbReference>
<sequence>MDSEVVFIDLFSGIGGFHSGLEKVGMKCVGWCEKDKFAQKSYRALYDTERLWFADDIRKCRGWGMPNATLWSFGFPCQDISIAGKQKGIKQETRSGLFFEVMRLLDEKEEGKPEWLIVENVKNLLSIDDGWGFFTILSEMAKRGYSVQWRVYNSKDYGVPQNRERVYIVGHLGERCGRELLPVARKSERALKKVIDGSQGDRVYEPDLSCTLSSQGGGMGAKTGLYMIQKGCKFRYPERGVGKRTASGYVELTNIAGTLTARHCGDYTSDRNTGVVEIKNATKSGMLPARVGDGIETAYSSSNMRRARVQPGRCSTITTHGTAGVLMDTSPVRIRKLTPKECWRLQGFTDEQFEKAAKVNSNTQLYKQAGNAVTVNVVEEIGKHIMKIIKEMGK</sequence>
<evidence type="ECO:0000256" key="2">
    <source>
        <dbReference type="ARBA" id="ARBA00022603"/>
    </source>
</evidence>
<dbReference type="PROSITE" id="PS00095">
    <property type="entry name" value="C5_MTASE_2"/>
    <property type="match status" value="1"/>
</dbReference>
<proteinExistence type="inferred from homology"/>
<dbReference type="InterPro" id="IPR050750">
    <property type="entry name" value="C5-MTase"/>
</dbReference>
<gene>
    <name evidence="8" type="primary">dcm</name>
    <name evidence="8" type="ORF">HMPREF9220_1103</name>
</gene>
<name>E4L8C0_9FIRM</name>
<evidence type="ECO:0000256" key="7">
    <source>
        <dbReference type="RuleBase" id="RU000416"/>
    </source>
</evidence>
<dbReference type="GO" id="GO:0003886">
    <property type="term" value="F:DNA (cytosine-5-)-methyltransferase activity"/>
    <property type="evidence" value="ECO:0007669"/>
    <property type="project" value="UniProtKB-EC"/>
</dbReference>
<keyword evidence="2 6" id="KW-0489">Methyltransferase</keyword>
<dbReference type="PANTHER" id="PTHR46098">
    <property type="entry name" value="TRNA (CYTOSINE(38)-C(5))-METHYLTRANSFERASE"/>
    <property type="match status" value="1"/>
</dbReference>
<protein>
    <recommendedName>
        <fullName evidence="1">DNA (cytosine-5-)-methyltransferase</fullName>
        <ecNumber evidence="1">2.1.1.37</ecNumber>
    </recommendedName>
</protein>
<dbReference type="eggNOG" id="COG0270">
    <property type="taxonomic scope" value="Bacteria"/>
</dbReference>
<dbReference type="GO" id="GO:0009307">
    <property type="term" value="P:DNA restriction-modification system"/>
    <property type="evidence" value="ECO:0007669"/>
    <property type="project" value="UniProtKB-KW"/>
</dbReference>
<dbReference type="RefSeq" id="WP_007554436.1">
    <property type="nucleotide sequence ID" value="NZ_AENT01000012.1"/>
</dbReference>
<dbReference type="Gene3D" id="3.90.120.10">
    <property type="entry name" value="DNA Methylase, subunit A, domain 2"/>
    <property type="match status" value="1"/>
</dbReference>
<feature type="active site" evidence="6">
    <location>
        <position position="77"/>
    </location>
</feature>
<evidence type="ECO:0000256" key="5">
    <source>
        <dbReference type="ARBA" id="ARBA00022747"/>
    </source>
</evidence>
<dbReference type="EMBL" id="AENT01000012">
    <property type="protein sequence ID" value="EFR43026.1"/>
    <property type="molecule type" value="Genomic_DNA"/>
</dbReference>
<organism evidence="8 9">
    <name type="scientific">Dialister micraerophilus UPII 345-E</name>
    <dbReference type="NCBI Taxonomy" id="910314"/>
    <lineage>
        <taxon>Bacteria</taxon>
        <taxon>Bacillati</taxon>
        <taxon>Bacillota</taxon>
        <taxon>Negativicutes</taxon>
        <taxon>Veillonellales</taxon>
        <taxon>Veillonellaceae</taxon>
        <taxon>Dialister</taxon>
    </lineage>
</organism>
<keyword evidence="5" id="KW-0680">Restriction system</keyword>
<dbReference type="PROSITE" id="PS51679">
    <property type="entry name" value="SAM_MT_C5"/>
    <property type="match status" value="1"/>
</dbReference>
<dbReference type="EC" id="2.1.1.37" evidence="1"/>
<dbReference type="InterPro" id="IPR001525">
    <property type="entry name" value="C5_MeTfrase"/>
</dbReference>
<dbReference type="GO" id="GO:0032259">
    <property type="term" value="P:methylation"/>
    <property type="evidence" value="ECO:0007669"/>
    <property type="project" value="UniProtKB-KW"/>
</dbReference>
<evidence type="ECO:0000256" key="1">
    <source>
        <dbReference type="ARBA" id="ARBA00011975"/>
    </source>
</evidence>
<dbReference type="AlphaFoldDB" id="E4L8C0"/>
<reference evidence="8 9" key="1">
    <citation type="submission" date="2010-11" db="EMBL/GenBank/DDBJ databases">
        <authorList>
            <person name="Durkin A.S."/>
            <person name="Madupu R."/>
            <person name="Torralba M."/>
            <person name="Gillis M."/>
            <person name="Methe B."/>
            <person name="Sutton G."/>
            <person name="Nelson K.E."/>
        </authorList>
    </citation>
    <scope>NUCLEOTIDE SEQUENCE [LARGE SCALE GENOMIC DNA]</scope>
    <source>
        <strain evidence="8 9">UPII 345-E</strain>
    </source>
</reference>
<keyword evidence="3 6" id="KW-0808">Transferase</keyword>
<evidence type="ECO:0000256" key="6">
    <source>
        <dbReference type="PROSITE-ProRule" id="PRU01016"/>
    </source>
</evidence>
<dbReference type="NCBIfam" id="TIGR00675">
    <property type="entry name" value="dcm"/>
    <property type="match status" value="1"/>
</dbReference>
<dbReference type="InterPro" id="IPR031303">
    <property type="entry name" value="C5_meth_CS"/>
</dbReference>
<accession>E4L8C0</accession>
<keyword evidence="4 6" id="KW-0949">S-adenosyl-L-methionine</keyword>
<dbReference type="PRINTS" id="PR00105">
    <property type="entry name" value="C5METTRFRASE"/>
</dbReference>
<dbReference type="InterPro" id="IPR029063">
    <property type="entry name" value="SAM-dependent_MTases_sf"/>
</dbReference>
<dbReference type="PANTHER" id="PTHR46098:SF1">
    <property type="entry name" value="TRNA (CYTOSINE(38)-C(5))-METHYLTRANSFERASE"/>
    <property type="match status" value="1"/>
</dbReference>
<evidence type="ECO:0000256" key="4">
    <source>
        <dbReference type="ARBA" id="ARBA00022691"/>
    </source>
</evidence>
<comment type="similarity">
    <text evidence="6 7">Belongs to the class I-like SAM-binding methyltransferase superfamily. C5-methyltransferase family.</text>
</comment>
<dbReference type="Gene3D" id="3.40.50.150">
    <property type="entry name" value="Vaccinia Virus protein VP39"/>
    <property type="match status" value="1"/>
</dbReference>
<evidence type="ECO:0000313" key="9">
    <source>
        <dbReference type="Proteomes" id="UP000004594"/>
    </source>
</evidence>
<evidence type="ECO:0000313" key="8">
    <source>
        <dbReference type="EMBL" id="EFR43026.1"/>
    </source>
</evidence>
<dbReference type="SUPFAM" id="SSF53335">
    <property type="entry name" value="S-adenosyl-L-methionine-dependent methyltransferases"/>
    <property type="match status" value="1"/>
</dbReference>
<comment type="caution">
    <text evidence="8">The sequence shown here is derived from an EMBL/GenBank/DDBJ whole genome shotgun (WGS) entry which is preliminary data.</text>
</comment>